<evidence type="ECO:0000313" key="2">
    <source>
        <dbReference type="EMBL" id="CAH1776932.1"/>
    </source>
</evidence>
<keyword evidence="3" id="KW-1185">Reference proteome</keyword>
<evidence type="ECO:0008006" key="4">
    <source>
        <dbReference type="Google" id="ProtNLM"/>
    </source>
</evidence>
<gene>
    <name evidence="2" type="ORF">OFUS_LOCUS4059</name>
</gene>
<dbReference type="InterPro" id="IPR016186">
    <property type="entry name" value="C-type_lectin-like/link_sf"/>
</dbReference>
<comment type="caution">
    <text evidence="2">The sequence shown here is derived from an EMBL/GenBank/DDBJ whole genome shotgun (WGS) entry which is preliminary data.</text>
</comment>
<protein>
    <recommendedName>
        <fullName evidence="4">C-type lectin domain-containing protein</fullName>
    </recommendedName>
</protein>
<dbReference type="CDD" id="cd00037">
    <property type="entry name" value="CLECT"/>
    <property type="match status" value="1"/>
</dbReference>
<dbReference type="InterPro" id="IPR016187">
    <property type="entry name" value="CTDL_fold"/>
</dbReference>
<feature type="non-terminal residue" evidence="2">
    <location>
        <position position="1"/>
    </location>
</feature>
<dbReference type="EMBL" id="CAIIXF020000002">
    <property type="protein sequence ID" value="CAH1776932.1"/>
    <property type="molecule type" value="Genomic_DNA"/>
</dbReference>
<proteinExistence type="predicted"/>
<name>A0A8S4N7G7_OWEFU</name>
<dbReference type="AlphaFoldDB" id="A0A8S4N7G7"/>
<organism evidence="2 3">
    <name type="scientific">Owenia fusiformis</name>
    <name type="common">Polychaete worm</name>
    <dbReference type="NCBI Taxonomy" id="6347"/>
    <lineage>
        <taxon>Eukaryota</taxon>
        <taxon>Metazoa</taxon>
        <taxon>Spiralia</taxon>
        <taxon>Lophotrochozoa</taxon>
        <taxon>Annelida</taxon>
        <taxon>Polychaeta</taxon>
        <taxon>Sedentaria</taxon>
        <taxon>Canalipalpata</taxon>
        <taxon>Sabellida</taxon>
        <taxon>Oweniida</taxon>
        <taxon>Oweniidae</taxon>
        <taxon>Owenia</taxon>
    </lineage>
</organism>
<feature type="region of interest" description="Disordered" evidence="1">
    <location>
        <begin position="243"/>
        <end position="277"/>
    </location>
</feature>
<evidence type="ECO:0000256" key="1">
    <source>
        <dbReference type="SAM" id="MobiDB-lite"/>
    </source>
</evidence>
<dbReference type="SUPFAM" id="SSF56436">
    <property type="entry name" value="C-type lectin-like"/>
    <property type="match status" value="1"/>
</dbReference>
<sequence>THGYQEFGYNIGGGSFEQVVYNVTDASQPLNYFHKTSENFIHEYNIKAFTFQTTGDANTVLKCPPKTTLVGDLCYGLAYHCISYTAALNHCKQQGAQLGVMNHHILRELDASENVGSWETNNNMEFWVGVQINDTSLELANGSTITESNLAEFLNVTSTLPDSTSGMCYTITLENIIEIRDCNENNYYFCQAEKGYYDDISFLNITYTWGSRGQCTKHTTTSAPITTTTTETITTIGETISTTGETNTKTTESITTTGETITTTSETNATTSETNATTPNAVYSSSFITLITTPTTSETTEDLTTIADDINQTLAQASTATTNDKSTYSTDRQLSTTNDDLTTLSTTIKQEIITLKQNVVEKYVRAKKIEFEPSESPV</sequence>
<dbReference type="Gene3D" id="3.10.100.10">
    <property type="entry name" value="Mannose-Binding Protein A, subunit A"/>
    <property type="match status" value="1"/>
</dbReference>
<feature type="non-terminal residue" evidence="2">
    <location>
        <position position="378"/>
    </location>
</feature>
<evidence type="ECO:0000313" key="3">
    <source>
        <dbReference type="Proteomes" id="UP000749559"/>
    </source>
</evidence>
<accession>A0A8S4N7G7</accession>
<reference evidence="2" key="1">
    <citation type="submission" date="2022-03" db="EMBL/GenBank/DDBJ databases">
        <authorList>
            <person name="Martin C."/>
        </authorList>
    </citation>
    <scope>NUCLEOTIDE SEQUENCE</scope>
</reference>
<dbReference type="Proteomes" id="UP000749559">
    <property type="component" value="Unassembled WGS sequence"/>
</dbReference>